<evidence type="ECO:0000256" key="5">
    <source>
        <dbReference type="SAM" id="Phobius"/>
    </source>
</evidence>
<dbReference type="EMBL" id="FMVN01000005">
    <property type="protein sequence ID" value="SCY24577.1"/>
    <property type="molecule type" value="Genomic_DNA"/>
</dbReference>
<organism evidence="7 9">
    <name type="scientific">Legionella micdadei</name>
    <name type="common">Tatlockia micdadei</name>
    <dbReference type="NCBI Taxonomy" id="451"/>
    <lineage>
        <taxon>Bacteria</taxon>
        <taxon>Pseudomonadati</taxon>
        <taxon>Pseudomonadota</taxon>
        <taxon>Gammaproteobacteria</taxon>
        <taxon>Legionellales</taxon>
        <taxon>Legionellaceae</taxon>
        <taxon>Legionella</taxon>
    </lineage>
</organism>
<dbReference type="InterPro" id="IPR005119">
    <property type="entry name" value="LysR_subst-bd"/>
</dbReference>
<evidence type="ECO:0000313" key="10">
    <source>
        <dbReference type="Proteomes" id="UP000182998"/>
    </source>
</evidence>
<reference evidence="9" key="2">
    <citation type="submission" date="2014-09" db="EMBL/GenBank/DDBJ databases">
        <authorList>
            <person name="Gomez-Valero L."/>
        </authorList>
    </citation>
    <scope>NUCLEOTIDE SEQUENCE [LARGE SCALE GENOMIC DNA]</scope>
    <source>
        <strain evidence="9">ATCC33218</strain>
    </source>
</reference>
<dbReference type="PROSITE" id="PS50931">
    <property type="entry name" value="HTH_LYSR"/>
    <property type="match status" value="1"/>
</dbReference>
<dbReference type="HOGENOM" id="CLU_039613_6_2_6"/>
<evidence type="ECO:0000313" key="9">
    <source>
        <dbReference type="Proteomes" id="UP000032414"/>
    </source>
</evidence>
<dbReference type="FunFam" id="1.10.10.10:FF:000001">
    <property type="entry name" value="LysR family transcriptional regulator"/>
    <property type="match status" value="1"/>
</dbReference>
<keyword evidence="5" id="KW-0472">Membrane</keyword>
<dbReference type="SUPFAM" id="SSF53850">
    <property type="entry name" value="Periplasmic binding protein-like II"/>
    <property type="match status" value="1"/>
</dbReference>
<dbReference type="PRINTS" id="PR00039">
    <property type="entry name" value="HTHLYSR"/>
</dbReference>
<dbReference type="Proteomes" id="UP000032414">
    <property type="component" value="Chromosome I"/>
</dbReference>
<dbReference type="InterPro" id="IPR000847">
    <property type="entry name" value="LysR_HTH_N"/>
</dbReference>
<evidence type="ECO:0000256" key="2">
    <source>
        <dbReference type="ARBA" id="ARBA00023015"/>
    </source>
</evidence>
<gene>
    <name evidence="7" type="ORF">LMI_2559</name>
    <name evidence="8" type="ORF">SAMN02982997_01196</name>
</gene>
<sequence length="299" mass="34477">MRNINMDLNQIRAFIAAADFGSFTLAADFLYITQSAISKRIASLEAEIKTPLFIRDHNRLILTESGKIFLPHAIEVLQTVQTGISSVNLFLEKQKKPLKVGLDFLIGSFMLPDFLASFSQGNPNIDFSVNYLSPLMSLRALRNREIELCLNCISNKIVHEFELIPLFTLPFVIKLSRTHPLMKKEQISLEEILEYPGIVMPKYAPPRQVLDNFLYRKNLFLPIQHEAEPIFALLKLAKLGLGWSFIPKNIIDKDLVTIYEHKDLSINYFIIYRKGHKLSNDAQRFISTLKETQFFEYDH</sequence>
<dbReference type="GO" id="GO:0005829">
    <property type="term" value="C:cytosol"/>
    <property type="evidence" value="ECO:0007669"/>
    <property type="project" value="TreeGrafter"/>
</dbReference>
<comment type="similarity">
    <text evidence="1">Belongs to the LysR transcriptional regulatory family.</text>
</comment>
<evidence type="ECO:0000259" key="6">
    <source>
        <dbReference type="PROSITE" id="PS50931"/>
    </source>
</evidence>
<keyword evidence="5" id="KW-0812">Transmembrane</keyword>
<keyword evidence="10" id="KW-1185">Reference proteome</keyword>
<dbReference type="PANTHER" id="PTHR30419">
    <property type="entry name" value="HTH-TYPE TRANSCRIPTIONAL REGULATOR YBHD"/>
    <property type="match status" value="1"/>
</dbReference>
<dbReference type="InterPro" id="IPR036390">
    <property type="entry name" value="WH_DNA-bd_sf"/>
</dbReference>
<keyword evidence="3" id="KW-0238">DNA-binding</keyword>
<evidence type="ECO:0000313" key="7">
    <source>
        <dbReference type="EMBL" id="CEG61820.1"/>
    </source>
</evidence>
<dbReference type="GO" id="GO:0003677">
    <property type="term" value="F:DNA binding"/>
    <property type="evidence" value="ECO:0007669"/>
    <property type="project" value="UniProtKB-KW"/>
</dbReference>
<evidence type="ECO:0000256" key="1">
    <source>
        <dbReference type="ARBA" id="ARBA00009437"/>
    </source>
</evidence>
<keyword evidence="2" id="KW-0805">Transcription regulation</keyword>
<reference evidence="8 10" key="3">
    <citation type="submission" date="2016-10" db="EMBL/GenBank/DDBJ databases">
        <authorList>
            <person name="Varghese N."/>
            <person name="Submissions S."/>
        </authorList>
    </citation>
    <scope>NUCLEOTIDE SEQUENCE [LARGE SCALE GENOMIC DNA]</scope>
    <source>
        <strain evidence="8 10">ATCC 33218</strain>
    </source>
</reference>
<feature type="transmembrane region" description="Helical" evidence="5">
    <location>
        <begin position="12"/>
        <end position="32"/>
    </location>
</feature>
<dbReference type="OrthoDB" id="9803735at2"/>
<evidence type="ECO:0000313" key="8">
    <source>
        <dbReference type="EMBL" id="SCY24577.1"/>
    </source>
</evidence>
<keyword evidence="4" id="KW-0804">Transcription</keyword>
<accession>A0A098GIL5</accession>
<dbReference type="AlphaFoldDB" id="A0A098GIL5"/>
<protein>
    <submittedName>
        <fullName evidence="8">Transcriptional regulator, LysR family</fullName>
    </submittedName>
</protein>
<evidence type="ECO:0000256" key="3">
    <source>
        <dbReference type="ARBA" id="ARBA00023125"/>
    </source>
</evidence>
<dbReference type="RefSeq" id="WP_082050746.1">
    <property type="nucleotide sequence ID" value="NZ_CP020614.1"/>
</dbReference>
<dbReference type="SUPFAM" id="SSF46785">
    <property type="entry name" value="Winged helix' DNA-binding domain"/>
    <property type="match status" value="1"/>
</dbReference>
<dbReference type="EMBL" id="LN614830">
    <property type="protein sequence ID" value="CEG61820.1"/>
    <property type="molecule type" value="Genomic_DNA"/>
</dbReference>
<dbReference type="STRING" id="451.B6N58_03420"/>
<name>A0A098GIL5_LEGMI</name>
<dbReference type="CDD" id="cd05466">
    <property type="entry name" value="PBP2_LTTR_substrate"/>
    <property type="match status" value="1"/>
</dbReference>
<evidence type="ECO:0000256" key="4">
    <source>
        <dbReference type="ARBA" id="ARBA00023163"/>
    </source>
</evidence>
<dbReference type="Pfam" id="PF03466">
    <property type="entry name" value="LysR_substrate"/>
    <property type="match status" value="1"/>
</dbReference>
<dbReference type="Gene3D" id="1.10.10.10">
    <property type="entry name" value="Winged helix-like DNA-binding domain superfamily/Winged helix DNA-binding domain"/>
    <property type="match status" value="1"/>
</dbReference>
<dbReference type="PATRIC" id="fig|451.8.peg.2699"/>
<dbReference type="KEGG" id="tmc:LMI_2559"/>
<dbReference type="Gene3D" id="3.40.190.290">
    <property type="match status" value="1"/>
</dbReference>
<feature type="domain" description="HTH lysR-type" evidence="6">
    <location>
        <begin position="6"/>
        <end position="63"/>
    </location>
</feature>
<dbReference type="GO" id="GO:0003700">
    <property type="term" value="F:DNA-binding transcription factor activity"/>
    <property type="evidence" value="ECO:0007669"/>
    <property type="project" value="InterPro"/>
</dbReference>
<dbReference type="InterPro" id="IPR036388">
    <property type="entry name" value="WH-like_DNA-bd_sf"/>
</dbReference>
<dbReference type="PANTHER" id="PTHR30419:SF8">
    <property type="entry name" value="NITROGEN ASSIMILATION TRANSCRIPTIONAL ACTIVATOR-RELATED"/>
    <property type="match status" value="1"/>
</dbReference>
<dbReference type="Proteomes" id="UP000182998">
    <property type="component" value="Unassembled WGS sequence"/>
</dbReference>
<proteinExistence type="inferred from homology"/>
<dbReference type="Pfam" id="PF00126">
    <property type="entry name" value="HTH_1"/>
    <property type="match status" value="1"/>
</dbReference>
<keyword evidence="5" id="KW-1133">Transmembrane helix</keyword>
<reference evidence="7" key="1">
    <citation type="submission" date="2014-09" db="EMBL/GenBank/DDBJ databases">
        <authorList>
            <person name="GOMEZ-VALERO Laura"/>
        </authorList>
    </citation>
    <scope>NUCLEOTIDE SEQUENCE</scope>
    <source>
        <strain evidence="7">ATCC33218</strain>
    </source>
</reference>
<dbReference type="InterPro" id="IPR050950">
    <property type="entry name" value="HTH-type_LysR_regulators"/>
</dbReference>